<dbReference type="RefSeq" id="WP_184431831.1">
    <property type="nucleotide sequence ID" value="NZ_JACIGI010000004.1"/>
</dbReference>
<protein>
    <submittedName>
        <fullName evidence="2">Putative transposase YdaD</fullName>
    </submittedName>
</protein>
<name>A0A7W6WJI0_9PROT</name>
<dbReference type="Pfam" id="PF04754">
    <property type="entry name" value="Transposase_31"/>
    <property type="match status" value="1"/>
</dbReference>
<dbReference type="EMBL" id="JACIGI010000004">
    <property type="protein sequence ID" value="MBB4285030.1"/>
    <property type="molecule type" value="Genomic_DNA"/>
</dbReference>
<reference evidence="2 3" key="1">
    <citation type="submission" date="2020-08" db="EMBL/GenBank/DDBJ databases">
        <title>Genome sequencing of Purple Non-Sulfur Bacteria from various extreme environments.</title>
        <authorList>
            <person name="Mayer M."/>
        </authorList>
    </citation>
    <scope>NUCLEOTIDE SEQUENCE [LARGE SCALE GENOMIC DNA]</scope>
    <source>
        <strain evidence="2 3">JA135</strain>
    </source>
</reference>
<sequence length="325" mass="36766">MASHDTGYKLLFSHPEMVRDLITGFVPGDWVRAADFSTLAAEKASFVSDDEKERHDDLIWRVRIGDRWLWVYLLLEFQSSPDPWMAIRIMVYMGLLAQDLVRRRALHDGRLPPILPIVLYNGGPSWTAAVDVKDCFVEPPAGLQPARPRLTYHLVDEARLALHPDGPVRNLSEALFRLEHSRTPGDVRRVLQALDVLLRDPDRQALRRAFGLWVKRLLRRRVPASHVREVEAITDIMEADSMLAERIETWFEEAGRNGLAKGLAKGLEQGLEQGLQEGRVQGAETAKRQVARNLLALGVLTEDQIAAAVDLSVDEIRALRDTLDR</sequence>
<comment type="caution">
    <text evidence="2">The sequence shown here is derived from an EMBL/GenBank/DDBJ whole genome shotgun (WGS) entry which is preliminary data.</text>
</comment>
<proteinExistence type="predicted"/>
<dbReference type="PANTHER" id="PTHR34611:SF2">
    <property type="entry name" value="INACTIVE RECOMBINATION-PROMOTING NUCLEASE-LIKE PROTEIN RPNE-RELATED"/>
    <property type="match status" value="1"/>
</dbReference>
<organism evidence="2 3">
    <name type="scientific">Roseospira goensis</name>
    <dbReference type="NCBI Taxonomy" id="391922"/>
    <lineage>
        <taxon>Bacteria</taxon>
        <taxon>Pseudomonadati</taxon>
        <taxon>Pseudomonadota</taxon>
        <taxon>Alphaproteobacteria</taxon>
        <taxon>Rhodospirillales</taxon>
        <taxon>Rhodospirillaceae</taxon>
        <taxon>Roseospira</taxon>
    </lineage>
</organism>
<keyword evidence="3" id="KW-1185">Reference proteome</keyword>
<feature type="domain" description="Transposase (putative) YhgA-like" evidence="1">
    <location>
        <begin position="3"/>
        <end position="159"/>
    </location>
</feature>
<dbReference type="PANTHER" id="PTHR34611">
    <property type="match status" value="1"/>
</dbReference>
<gene>
    <name evidence="2" type="ORF">GGD88_000744</name>
</gene>
<evidence type="ECO:0000259" key="1">
    <source>
        <dbReference type="Pfam" id="PF04754"/>
    </source>
</evidence>
<accession>A0A7W6WJI0</accession>
<evidence type="ECO:0000313" key="3">
    <source>
        <dbReference type="Proteomes" id="UP000555728"/>
    </source>
</evidence>
<dbReference type="InterPro" id="IPR051699">
    <property type="entry name" value="Rpn/YhgA-like_nuclease"/>
</dbReference>
<evidence type="ECO:0000313" key="2">
    <source>
        <dbReference type="EMBL" id="MBB4285030.1"/>
    </source>
</evidence>
<dbReference type="InterPro" id="IPR006842">
    <property type="entry name" value="Transposase_31"/>
</dbReference>
<dbReference type="AlphaFoldDB" id="A0A7W6WJI0"/>
<dbReference type="Proteomes" id="UP000555728">
    <property type="component" value="Unassembled WGS sequence"/>
</dbReference>